<reference evidence="2" key="1">
    <citation type="journal article" date="2023" name="Microb. Genom.">
        <title>Mesoterricola silvestris gen. nov., sp. nov., Mesoterricola sediminis sp. nov., Geothrix oryzae sp. nov., Geothrix edaphica sp. nov., Geothrix rubra sp. nov., and Geothrix limicola sp. nov., six novel members of Acidobacteriota isolated from soils.</title>
        <authorList>
            <person name="Weisberg A.J."/>
            <person name="Pearce E."/>
            <person name="Kramer C.G."/>
            <person name="Chang J.H."/>
            <person name="Clarke C.R."/>
        </authorList>
    </citation>
    <scope>NUCLEOTIDE SEQUENCE</scope>
    <source>
        <strain evidence="2">ND06-05F</strain>
    </source>
</reference>
<proteinExistence type="predicted"/>
<gene>
    <name evidence="2" type="ORF">PV367_41210</name>
</gene>
<feature type="transmembrane region" description="Helical" evidence="1">
    <location>
        <begin position="20"/>
        <end position="47"/>
    </location>
</feature>
<name>A0AAJ2PZ85_9ACTN</name>
<organism evidence="2 3">
    <name type="scientific">Streptomyces europaeiscabiei</name>
    <dbReference type="NCBI Taxonomy" id="146819"/>
    <lineage>
        <taxon>Bacteria</taxon>
        <taxon>Bacillati</taxon>
        <taxon>Actinomycetota</taxon>
        <taxon>Actinomycetes</taxon>
        <taxon>Kitasatosporales</taxon>
        <taxon>Streptomycetaceae</taxon>
        <taxon>Streptomyces</taxon>
    </lineage>
</organism>
<dbReference type="EMBL" id="JARAWN010000502">
    <property type="protein sequence ID" value="MDX3136074.1"/>
    <property type="molecule type" value="Genomic_DNA"/>
</dbReference>
<sequence length="115" mass="11790">MIGVLGVVVTASSGEQGRTIVLFPSALLLIGIIVVTPALSGPAIALAGPLLRRFGVPGTLAPPRTEHGHRQGCSRWAADDGADAVHSRWPWGMVPPGRSLRARKGRLPGAAASSA</sequence>
<evidence type="ECO:0000256" key="1">
    <source>
        <dbReference type="SAM" id="Phobius"/>
    </source>
</evidence>
<evidence type="ECO:0000313" key="3">
    <source>
        <dbReference type="Proteomes" id="UP001273589"/>
    </source>
</evidence>
<dbReference type="AlphaFoldDB" id="A0AAJ2PZ85"/>
<keyword evidence="1" id="KW-0812">Transmembrane</keyword>
<protein>
    <submittedName>
        <fullName evidence="2">Uncharacterized protein</fullName>
    </submittedName>
</protein>
<keyword evidence="1" id="KW-0472">Membrane</keyword>
<feature type="non-terminal residue" evidence="2">
    <location>
        <position position="115"/>
    </location>
</feature>
<accession>A0AAJ2PZ85</accession>
<evidence type="ECO:0000313" key="2">
    <source>
        <dbReference type="EMBL" id="MDX3136074.1"/>
    </source>
</evidence>
<comment type="caution">
    <text evidence="2">The sequence shown here is derived from an EMBL/GenBank/DDBJ whole genome shotgun (WGS) entry which is preliminary data.</text>
</comment>
<dbReference type="Proteomes" id="UP001273589">
    <property type="component" value="Unassembled WGS sequence"/>
</dbReference>
<keyword evidence="1" id="KW-1133">Transmembrane helix</keyword>